<reference evidence="1" key="2">
    <citation type="journal article" date="2015" name="Data Brief">
        <title>Shoot transcriptome of the giant reed, Arundo donax.</title>
        <authorList>
            <person name="Barrero R.A."/>
            <person name="Guerrero F.D."/>
            <person name="Moolhuijzen P."/>
            <person name="Goolsby J.A."/>
            <person name="Tidwell J."/>
            <person name="Bellgard S.E."/>
            <person name="Bellgard M.I."/>
        </authorList>
    </citation>
    <scope>NUCLEOTIDE SEQUENCE</scope>
    <source>
        <tissue evidence="1">Shoot tissue taken approximately 20 cm above the soil surface</tissue>
    </source>
</reference>
<reference evidence="1" key="1">
    <citation type="submission" date="2014-09" db="EMBL/GenBank/DDBJ databases">
        <authorList>
            <person name="Magalhaes I.L.F."/>
            <person name="Oliveira U."/>
            <person name="Santos F.R."/>
            <person name="Vidigal T.H.D.A."/>
            <person name="Brescovit A.D."/>
            <person name="Santos A.J."/>
        </authorList>
    </citation>
    <scope>NUCLEOTIDE SEQUENCE</scope>
    <source>
        <tissue evidence="1">Shoot tissue taken approximately 20 cm above the soil surface</tissue>
    </source>
</reference>
<dbReference type="EMBL" id="GBRH01184121">
    <property type="protein sequence ID" value="JAE13775.1"/>
    <property type="molecule type" value="Transcribed_RNA"/>
</dbReference>
<accession>A0A0A9FL99</accession>
<protein>
    <submittedName>
        <fullName evidence="1">Uncharacterized protein</fullName>
    </submittedName>
</protein>
<proteinExistence type="predicted"/>
<evidence type="ECO:0000313" key="1">
    <source>
        <dbReference type="EMBL" id="JAE13775.1"/>
    </source>
</evidence>
<dbReference type="AlphaFoldDB" id="A0A0A9FL99"/>
<name>A0A0A9FL99_ARUDO</name>
<sequence length="60" mass="6875">MVCVHHQSSIFVTASVVKEFIVPCHYRIWKDEHFSILSCSTVICHVVFQIQISNETKTPA</sequence>
<organism evidence="1">
    <name type="scientific">Arundo donax</name>
    <name type="common">Giant reed</name>
    <name type="synonym">Donax arundinaceus</name>
    <dbReference type="NCBI Taxonomy" id="35708"/>
    <lineage>
        <taxon>Eukaryota</taxon>
        <taxon>Viridiplantae</taxon>
        <taxon>Streptophyta</taxon>
        <taxon>Embryophyta</taxon>
        <taxon>Tracheophyta</taxon>
        <taxon>Spermatophyta</taxon>
        <taxon>Magnoliopsida</taxon>
        <taxon>Liliopsida</taxon>
        <taxon>Poales</taxon>
        <taxon>Poaceae</taxon>
        <taxon>PACMAD clade</taxon>
        <taxon>Arundinoideae</taxon>
        <taxon>Arundineae</taxon>
        <taxon>Arundo</taxon>
    </lineage>
</organism>